<keyword evidence="6" id="KW-1278">Translocase</keyword>
<dbReference type="InterPro" id="IPR017871">
    <property type="entry name" value="ABC_transporter-like_CS"/>
</dbReference>
<dbReference type="EMBL" id="JAELXT010000042">
    <property type="protein sequence ID" value="MBJ6128205.1"/>
    <property type="molecule type" value="Genomic_DNA"/>
</dbReference>
<keyword evidence="11" id="KW-1185">Reference proteome</keyword>
<evidence type="ECO:0000256" key="2">
    <source>
        <dbReference type="ARBA" id="ARBA00022448"/>
    </source>
</evidence>
<name>A0ABS0Y830_9HYPH</name>
<reference evidence="11" key="1">
    <citation type="submission" date="2020-12" db="EMBL/GenBank/DDBJ databases">
        <title>Hymenobacter sp.</title>
        <authorList>
            <person name="Kim M.K."/>
        </authorList>
    </citation>
    <scope>NUCLEOTIDE SEQUENCE [LARGE SCALE GENOMIC DNA]</scope>
    <source>
        <strain evidence="11">BT325</strain>
    </source>
</reference>
<evidence type="ECO:0000313" key="11">
    <source>
        <dbReference type="Proteomes" id="UP000620670"/>
    </source>
</evidence>
<keyword evidence="2" id="KW-0813">Transport</keyword>
<dbReference type="Pfam" id="PF00005">
    <property type="entry name" value="ABC_tran"/>
    <property type="match status" value="1"/>
</dbReference>
<dbReference type="NCBIfam" id="TIGR01189">
    <property type="entry name" value="ccmA"/>
    <property type="match status" value="1"/>
</dbReference>
<dbReference type="GO" id="GO:0005524">
    <property type="term" value="F:ATP binding"/>
    <property type="evidence" value="ECO:0007669"/>
    <property type="project" value="UniProtKB-KW"/>
</dbReference>
<dbReference type="InterPro" id="IPR027417">
    <property type="entry name" value="P-loop_NTPase"/>
</dbReference>
<keyword evidence="3" id="KW-0547">Nucleotide-binding</keyword>
<dbReference type="PROSITE" id="PS50893">
    <property type="entry name" value="ABC_TRANSPORTER_2"/>
    <property type="match status" value="1"/>
</dbReference>
<organism evidence="10 11">
    <name type="scientific">Microvirga splendida</name>
    <dbReference type="NCBI Taxonomy" id="2795727"/>
    <lineage>
        <taxon>Bacteria</taxon>
        <taxon>Pseudomonadati</taxon>
        <taxon>Pseudomonadota</taxon>
        <taxon>Alphaproteobacteria</taxon>
        <taxon>Hyphomicrobiales</taxon>
        <taxon>Methylobacteriaceae</taxon>
        <taxon>Microvirga</taxon>
    </lineage>
</organism>
<protein>
    <submittedName>
        <fullName evidence="10">Heme ABC exporter ATP-binding protein CcmA</fullName>
    </submittedName>
</protein>
<evidence type="ECO:0000256" key="5">
    <source>
        <dbReference type="ARBA" id="ARBA00022840"/>
    </source>
</evidence>
<dbReference type="Gene3D" id="3.40.50.300">
    <property type="entry name" value="P-loop containing nucleotide triphosphate hydrolases"/>
    <property type="match status" value="1"/>
</dbReference>
<evidence type="ECO:0000256" key="6">
    <source>
        <dbReference type="ARBA" id="ARBA00022967"/>
    </source>
</evidence>
<evidence type="ECO:0000313" key="10">
    <source>
        <dbReference type="EMBL" id="MBJ6128205.1"/>
    </source>
</evidence>
<comment type="caution">
    <text evidence="10">The sequence shown here is derived from an EMBL/GenBank/DDBJ whole genome shotgun (WGS) entry which is preliminary data.</text>
</comment>
<keyword evidence="4" id="KW-0201">Cytochrome c-type biogenesis</keyword>
<comment type="similarity">
    <text evidence="1">Belongs to the ABC transporter superfamily.</text>
</comment>
<dbReference type="NCBIfam" id="NF010061">
    <property type="entry name" value="PRK13538.1"/>
    <property type="match status" value="1"/>
</dbReference>
<dbReference type="RefSeq" id="WP_199051480.1">
    <property type="nucleotide sequence ID" value="NZ_JAELXT010000042.1"/>
</dbReference>
<feature type="domain" description="ABC transporter" evidence="9">
    <location>
        <begin position="3"/>
        <end position="225"/>
    </location>
</feature>
<dbReference type="InterPro" id="IPR005895">
    <property type="entry name" value="ABC_transptr_haem_export_CcmA"/>
</dbReference>
<keyword evidence="7" id="KW-0472">Membrane</keyword>
<dbReference type="InterPro" id="IPR003593">
    <property type="entry name" value="AAA+_ATPase"/>
</dbReference>
<dbReference type="SMART" id="SM00382">
    <property type="entry name" value="AAA"/>
    <property type="match status" value="1"/>
</dbReference>
<proteinExistence type="inferred from homology"/>
<evidence type="ECO:0000256" key="8">
    <source>
        <dbReference type="SAM" id="MobiDB-lite"/>
    </source>
</evidence>
<evidence type="ECO:0000256" key="7">
    <source>
        <dbReference type="ARBA" id="ARBA00023136"/>
    </source>
</evidence>
<keyword evidence="5 10" id="KW-0067">ATP-binding</keyword>
<dbReference type="Proteomes" id="UP000620670">
    <property type="component" value="Unassembled WGS sequence"/>
</dbReference>
<feature type="region of interest" description="Disordered" evidence="8">
    <location>
        <begin position="198"/>
        <end position="250"/>
    </location>
</feature>
<dbReference type="PROSITE" id="PS00211">
    <property type="entry name" value="ABC_TRANSPORTER_1"/>
    <property type="match status" value="1"/>
</dbReference>
<evidence type="ECO:0000259" key="9">
    <source>
        <dbReference type="PROSITE" id="PS50893"/>
    </source>
</evidence>
<gene>
    <name evidence="10" type="primary">ccmA</name>
    <name evidence="10" type="ORF">JAO75_22655</name>
</gene>
<dbReference type="InterPro" id="IPR003439">
    <property type="entry name" value="ABC_transporter-like_ATP-bd"/>
</dbReference>
<accession>A0ABS0Y830</accession>
<dbReference type="PANTHER" id="PTHR43499">
    <property type="entry name" value="ABC TRANSPORTER I FAMILY MEMBER 1"/>
    <property type="match status" value="1"/>
</dbReference>
<evidence type="ECO:0000256" key="4">
    <source>
        <dbReference type="ARBA" id="ARBA00022748"/>
    </source>
</evidence>
<sequence>MRLSVNNLACERGERRIFEGVSFTLSAGEALVITGRNGAGKSSLLDILAGRLHPAGGAILLDEAGERTLAECLHYVGHRDALKAALTAEENLTFARDFLGHPALKPREALEAVGLAHAARLPVAYLSAGQRRRVALARLLVAHRPLWLLDEPTSALDTTSQETLRLILEGHREQGGMIVASTHSPLFLKDAKEIRIERTKIPPPVAGEGAERSEAGEGAGSMEHSPSPAPRSREGHPLPQRGEGETGEPL</sequence>
<dbReference type="PANTHER" id="PTHR43499:SF1">
    <property type="entry name" value="ABC TRANSPORTER I FAMILY MEMBER 1"/>
    <property type="match status" value="1"/>
</dbReference>
<dbReference type="SUPFAM" id="SSF52540">
    <property type="entry name" value="P-loop containing nucleoside triphosphate hydrolases"/>
    <property type="match status" value="1"/>
</dbReference>
<evidence type="ECO:0000256" key="1">
    <source>
        <dbReference type="ARBA" id="ARBA00005417"/>
    </source>
</evidence>
<evidence type="ECO:0000256" key="3">
    <source>
        <dbReference type="ARBA" id="ARBA00022741"/>
    </source>
</evidence>